<keyword evidence="3 6" id="KW-0694">RNA-binding</keyword>
<dbReference type="InterPro" id="IPR001787">
    <property type="entry name" value="Ribosomal_bL21"/>
</dbReference>
<dbReference type="InterPro" id="IPR036164">
    <property type="entry name" value="bL21-like_sf"/>
</dbReference>
<proteinExistence type="inferred from homology"/>
<dbReference type="GO" id="GO:0003735">
    <property type="term" value="F:structural constituent of ribosome"/>
    <property type="evidence" value="ECO:0007669"/>
    <property type="project" value="InterPro"/>
</dbReference>
<keyword evidence="5 6" id="KW-0687">Ribonucleoprotein</keyword>
<dbReference type="InterPro" id="IPR028909">
    <property type="entry name" value="bL21-like"/>
</dbReference>
<keyword evidence="2 6" id="KW-0699">rRNA-binding</keyword>
<dbReference type="InterPro" id="IPR018258">
    <property type="entry name" value="Ribosomal_bL21_CS"/>
</dbReference>
<evidence type="ECO:0000256" key="4">
    <source>
        <dbReference type="ARBA" id="ARBA00022980"/>
    </source>
</evidence>
<dbReference type="SUPFAM" id="SSF141091">
    <property type="entry name" value="L21p-like"/>
    <property type="match status" value="1"/>
</dbReference>
<protein>
    <recommendedName>
        <fullName evidence="6">Large ribosomal subunit protein bL21</fullName>
    </recommendedName>
</protein>
<dbReference type="GO" id="GO:0006412">
    <property type="term" value="P:translation"/>
    <property type="evidence" value="ECO:0007669"/>
    <property type="project" value="UniProtKB-UniRule"/>
</dbReference>
<comment type="caution">
    <text evidence="8">The sequence shown here is derived from an EMBL/GenBank/DDBJ whole genome shotgun (WGS) entry which is preliminary data.</text>
</comment>
<evidence type="ECO:0000313" key="9">
    <source>
        <dbReference type="Proteomes" id="UP000187408"/>
    </source>
</evidence>
<dbReference type="GO" id="GO:0019843">
    <property type="term" value="F:rRNA binding"/>
    <property type="evidence" value="ECO:0007669"/>
    <property type="project" value="UniProtKB-UniRule"/>
</dbReference>
<comment type="function">
    <text evidence="6 7">This protein binds to 23S rRNA in the presence of protein L20.</text>
</comment>
<dbReference type="GO" id="GO:0005737">
    <property type="term" value="C:cytoplasm"/>
    <property type="evidence" value="ECO:0007669"/>
    <property type="project" value="UniProtKB-ARBA"/>
</dbReference>
<name>A0A1R1MKZ0_9BACT</name>
<dbReference type="PANTHER" id="PTHR21349">
    <property type="entry name" value="50S RIBOSOMAL PROTEIN L21"/>
    <property type="match status" value="1"/>
</dbReference>
<keyword evidence="4 6" id="KW-0689">Ribosomal protein</keyword>
<evidence type="ECO:0000256" key="3">
    <source>
        <dbReference type="ARBA" id="ARBA00022884"/>
    </source>
</evidence>
<dbReference type="OrthoDB" id="9813334at2"/>
<evidence type="ECO:0000256" key="7">
    <source>
        <dbReference type="RuleBase" id="RU000562"/>
    </source>
</evidence>
<organism evidence="8 9">
    <name type="scientific">Desulfurobacterium indicum</name>
    <dbReference type="NCBI Taxonomy" id="1914305"/>
    <lineage>
        <taxon>Bacteria</taxon>
        <taxon>Pseudomonadati</taxon>
        <taxon>Aquificota</taxon>
        <taxon>Aquificia</taxon>
        <taxon>Desulfurobacteriales</taxon>
        <taxon>Desulfurobacteriaceae</taxon>
        <taxon>Desulfurobacterium</taxon>
    </lineage>
</organism>
<evidence type="ECO:0000256" key="5">
    <source>
        <dbReference type="ARBA" id="ARBA00023274"/>
    </source>
</evidence>
<sequence length="102" mass="11652">MYAVIRTGGKQYVVEPGQVLKVEKINLPEGSEVELETLMIRNDDGSVKVGDEVKNAKVKATVVRHGKGKKIIVFKYKSKKHYQRKYGHRQHFTELKIEEIVG</sequence>
<evidence type="ECO:0000256" key="2">
    <source>
        <dbReference type="ARBA" id="ARBA00022730"/>
    </source>
</evidence>
<dbReference type="Pfam" id="PF00829">
    <property type="entry name" value="Ribosomal_L21p"/>
    <property type="match status" value="1"/>
</dbReference>
<evidence type="ECO:0000256" key="1">
    <source>
        <dbReference type="ARBA" id="ARBA00008563"/>
    </source>
</evidence>
<dbReference type="HAMAP" id="MF_01363">
    <property type="entry name" value="Ribosomal_bL21"/>
    <property type="match status" value="1"/>
</dbReference>
<dbReference type="PROSITE" id="PS01169">
    <property type="entry name" value="RIBOSOMAL_L21"/>
    <property type="match status" value="1"/>
</dbReference>
<reference evidence="8 9" key="1">
    <citation type="submission" date="2016-10" db="EMBL/GenBank/DDBJ databases">
        <title>Genome sequence of a sulfur-reducing bacterium Desulfurobacterium indicum K6013.</title>
        <authorList>
            <person name="Cao J."/>
            <person name="Shao Z."/>
            <person name="Alain K."/>
            <person name="Jebbar M."/>
        </authorList>
    </citation>
    <scope>NUCLEOTIDE SEQUENCE [LARGE SCALE GENOMIC DNA]</scope>
    <source>
        <strain evidence="8 9">K6013</strain>
    </source>
</reference>
<gene>
    <name evidence="6" type="primary">rplU</name>
    <name evidence="8" type="ORF">BLW93_04895</name>
</gene>
<dbReference type="STRING" id="1914305.BLW93_04895"/>
<evidence type="ECO:0000313" key="8">
    <source>
        <dbReference type="EMBL" id="OMH40477.1"/>
    </source>
</evidence>
<keyword evidence="9" id="KW-1185">Reference proteome</keyword>
<accession>A0A1R1MKZ0</accession>
<dbReference type="PANTHER" id="PTHR21349:SF0">
    <property type="entry name" value="LARGE RIBOSOMAL SUBUNIT PROTEIN BL21M"/>
    <property type="match status" value="1"/>
</dbReference>
<evidence type="ECO:0000256" key="6">
    <source>
        <dbReference type="HAMAP-Rule" id="MF_01363"/>
    </source>
</evidence>
<dbReference type="RefSeq" id="WP_076712989.1">
    <property type="nucleotide sequence ID" value="NZ_MOEN01000015.1"/>
</dbReference>
<dbReference type="EMBL" id="MOEN01000015">
    <property type="protein sequence ID" value="OMH40477.1"/>
    <property type="molecule type" value="Genomic_DNA"/>
</dbReference>
<dbReference type="GO" id="GO:0005840">
    <property type="term" value="C:ribosome"/>
    <property type="evidence" value="ECO:0007669"/>
    <property type="project" value="UniProtKB-KW"/>
</dbReference>
<dbReference type="NCBIfam" id="TIGR00061">
    <property type="entry name" value="L21"/>
    <property type="match status" value="1"/>
</dbReference>
<dbReference type="AlphaFoldDB" id="A0A1R1MKZ0"/>
<dbReference type="Proteomes" id="UP000187408">
    <property type="component" value="Unassembled WGS sequence"/>
</dbReference>
<comment type="subunit">
    <text evidence="6">Part of the 50S ribosomal subunit. Contacts protein L20.</text>
</comment>
<comment type="similarity">
    <text evidence="1 6 7">Belongs to the bacterial ribosomal protein bL21 family.</text>
</comment>
<dbReference type="GO" id="GO:1990904">
    <property type="term" value="C:ribonucleoprotein complex"/>
    <property type="evidence" value="ECO:0007669"/>
    <property type="project" value="UniProtKB-KW"/>
</dbReference>